<dbReference type="RefSeq" id="WP_092658677.1">
    <property type="nucleotide sequence ID" value="NZ_FOCX01000004.1"/>
</dbReference>
<keyword evidence="1" id="KW-1133">Transmembrane helix</keyword>
<feature type="transmembrane region" description="Helical" evidence="1">
    <location>
        <begin position="201"/>
        <end position="222"/>
    </location>
</feature>
<keyword evidence="1" id="KW-0812">Transmembrane</keyword>
<dbReference type="NCBIfam" id="TIGR00697">
    <property type="entry name" value="queuosine precursor transporter"/>
    <property type="match status" value="1"/>
</dbReference>
<dbReference type="Pfam" id="PF02592">
    <property type="entry name" value="Vut_1"/>
    <property type="match status" value="1"/>
</dbReference>
<dbReference type="PANTHER" id="PTHR34300">
    <property type="entry name" value="QUEUOSINE PRECURSOR TRANSPORTER-RELATED"/>
    <property type="match status" value="1"/>
</dbReference>
<protein>
    <recommendedName>
        <fullName evidence="1">Probable queuosine precursor transporter</fullName>
        <shortName evidence="1">Q precursor transporter</shortName>
    </recommendedName>
</protein>
<reference evidence="3" key="1">
    <citation type="submission" date="2016-10" db="EMBL/GenBank/DDBJ databases">
        <authorList>
            <person name="Varghese N."/>
            <person name="Submissions S."/>
        </authorList>
    </citation>
    <scope>NUCLEOTIDE SEQUENCE [LARGE SCALE GENOMIC DNA]</scope>
    <source>
        <strain evidence="3">IBRC-M 10043</strain>
    </source>
</reference>
<dbReference type="HAMAP" id="MF_02088">
    <property type="entry name" value="Q_prec_transport"/>
    <property type="match status" value="1"/>
</dbReference>
<evidence type="ECO:0000313" key="2">
    <source>
        <dbReference type="EMBL" id="SEN70164.1"/>
    </source>
</evidence>
<organism evidence="2 3">
    <name type="scientific">Halorientalis persicus</name>
    <dbReference type="NCBI Taxonomy" id="1367881"/>
    <lineage>
        <taxon>Archaea</taxon>
        <taxon>Methanobacteriati</taxon>
        <taxon>Methanobacteriota</taxon>
        <taxon>Stenosarchaea group</taxon>
        <taxon>Halobacteria</taxon>
        <taxon>Halobacteriales</taxon>
        <taxon>Haloarculaceae</taxon>
        <taxon>Halorientalis</taxon>
    </lineage>
</organism>
<name>A0A1H8INK5_9EURY</name>
<dbReference type="PANTHER" id="PTHR34300:SF2">
    <property type="entry name" value="QUEUOSINE PRECURSOR TRANSPORTER-RELATED"/>
    <property type="match status" value="1"/>
</dbReference>
<comment type="subcellular location">
    <subcellularLocation>
        <location evidence="1">Cell membrane</location>
        <topology evidence="1">Multi-pass membrane protein</topology>
    </subcellularLocation>
</comment>
<gene>
    <name evidence="2" type="ORF">SAMN05216388_1004222</name>
</gene>
<proteinExistence type="inferred from homology"/>
<feature type="transmembrane region" description="Helical" evidence="1">
    <location>
        <begin position="116"/>
        <end position="133"/>
    </location>
</feature>
<comment type="function">
    <text evidence="1">Involved in the import of queuosine (Q) precursors, required for Q precursor salvage.</text>
</comment>
<dbReference type="EMBL" id="FOCX01000004">
    <property type="protein sequence ID" value="SEN70164.1"/>
    <property type="molecule type" value="Genomic_DNA"/>
</dbReference>
<feature type="transmembrane region" description="Helical" evidence="1">
    <location>
        <begin position="40"/>
        <end position="64"/>
    </location>
</feature>
<dbReference type="GO" id="GO:0022857">
    <property type="term" value="F:transmembrane transporter activity"/>
    <property type="evidence" value="ECO:0007669"/>
    <property type="project" value="UniProtKB-UniRule"/>
</dbReference>
<dbReference type="GO" id="GO:0005886">
    <property type="term" value="C:plasma membrane"/>
    <property type="evidence" value="ECO:0007669"/>
    <property type="project" value="UniProtKB-SubCell"/>
</dbReference>
<dbReference type="OrthoDB" id="82146at2157"/>
<keyword evidence="1" id="KW-0813">Transport</keyword>
<dbReference type="AlphaFoldDB" id="A0A1H8INK5"/>
<feature type="transmembrane region" description="Helical" evidence="1">
    <location>
        <begin position="154"/>
        <end position="181"/>
    </location>
</feature>
<evidence type="ECO:0000313" key="3">
    <source>
        <dbReference type="Proteomes" id="UP000198775"/>
    </source>
</evidence>
<comment type="similarity">
    <text evidence="1">Belongs to the vitamin uptake transporter (VUT/ECF) (TC 2.A.88) family. Q precursor transporter subfamily.</text>
</comment>
<evidence type="ECO:0000256" key="1">
    <source>
        <dbReference type="HAMAP-Rule" id="MF_02088"/>
    </source>
</evidence>
<sequence>MSERADSLAVPQVALIALFVTALVTAQVTAAKILAFSLPFSLPVTGATLSLPGAALAYAVTFFASDCYAELYGKRAAQVMVNVAFVMNFVLLALVWSTILAPAAPTSIDPAQFRQVLGASTNIVIASLAAYLVSQNWDVIVFHRLREATDGDRLWLRNIASTASSQLLDTVIFVTLGFLVVPELLGVGVAPPLPVIASLIVGQYLLKLLIALVDTPFVYAVVGFVRSRDSPVVSAESEPR</sequence>
<keyword evidence="3" id="KW-1185">Reference proteome</keyword>
<keyword evidence="1" id="KW-1003">Cell membrane</keyword>
<dbReference type="InterPro" id="IPR003744">
    <property type="entry name" value="YhhQ"/>
</dbReference>
<accession>A0A1H8INK5</accession>
<dbReference type="Proteomes" id="UP000198775">
    <property type="component" value="Unassembled WGS sequence"/>
</dbReference>
<feature type="transmembrane region" description="Helical" evidence="1">
    <location>
        <begin position="76"/>
        <end position="96"/>
    </location>
</feature>
<keyword evidence="1" id="KW-0472">Membrane</keyword>